<organism evidence="2 3">
    <name type="scientific">Flemingia macrophylla</name>
    <dbReference type="NCBI Taxonomy" id="520843"/>
    <lineage>
        <taxon>Eukaryota</taxon>
        <taxon>Viridiplantae</taxon>
        <taxon>Streptophyta</taxon>
        <taxon>Embryophyta</taxon>
        <taxon>Tracheophyta</taxon>
        <taxon>Spermatophyta</taxon>
        <taxon>Magnoliopsida</taxon>
        <taxon>eudicotyledons</taxon>
        <taxon>Gunneridae</taxon>
        <taxon>Pentapetalae</taxon>
        <taxon>rosids</taxon>
        <taxon>fabids</taxon>
        <taxon>Fabales</taxon>
        <taxon>Fabaceae</taxon>
        <taxon>Papilionoideae</taxon>
        <taxon>50 kb inversion clade</taxon>
        <taxon>NPAAA clade</taxon>
        <taxon>indigoferoid/millettioid clade</taxon>
        <taxon>Phaseoleae</taxon>
        <taxon>Flemingia</taxon>
    </lineage>
</organism>
<dbReference type="Proteomes" id="UP001603857">
    <property type="component" value="Unassembled WGS sequence"/>
</dbReference>
<reference evidence="2 3" key="1">
    <citation type="submission" date="2024-08" db="EMBL/GenBank/DDBJ databases">
        <title>Insights into the chromosomal genome structure of Flemingia macrophylla.</title>
        <authorList>
            <person name="Ding Y."/>
            <person name="Zhao Y."/>
            <person name="Bi W."/>
            <person name="Wu M."/>
            <person name="Zhao G."/>
            <person name="Gong Y."/>
            <person name="Li W."/>
            <person name="Zhang P."/>
        </authorList>
    </citation>
    <scope>NUCLEOTIDE SEQUENCE [LARGE SCALE GENOMIC DNA]</scope>
    <source>
        <strain evidence="2">DYQJB</strain>
        <tissue evidence="2">Leaf</tissue>
    </source>
</reference>
<evidence type="ECO:0000313" key="3">
    <source>
        <dbReference type="Proteomes" id="UP001603857"/>
    </source>
</evidence>
<dbReference type="EMBL" id="JBGMDY010000005">
    <property type="protein sequence ID" value="KAL2334019.1"/>
    <property type="molecule type" value="Genomic_DNA"/>
</dbReference>
<feature type="region of interest" description="Disordered" evidence="1">
    <location>
        <begin position="32"/>
        <end position="53"/>
    </location>
</feature>
<comment type="caution">
    <text evidence="2">The sequence shown here is derived from an EMBL/GenBank/DDBJ whole genome shotgun (WGS) entry which is preliminary data.</text>
</comment>
<evidence type="ECO:0000256" key="1">
    <source>
        <dbReference type="SAM" id="MobiDB-lite"/>
    </source>
</evidence>
<protein>
    <submittedName>
        <fullName evidence="2">Uncharacterized protein</fullName>
    </submittedName>
</protein>
<proteinExistence type="predicted"/>
<gene>
    <name evidence="2" type="ORF">Fmac_015232</name>
</gene>
<evidence type="ECO:0000313" key="2">
    <source>
        <dbReference type="EMBL" id="KAL2334019.1"/>
    </source>
</evidence>
<accession>A0ABD1ME07</accession>
<name>A0ABD1ME07_9FABA</name>
<keyword evidence="3" id="KW-1185">Reference proteome</keyword>
<dbReference type="AlphaFoldDB" id="A0ABD1ME07"/>
<sequence>MTTLNSYCDFFEENAVALSFFKQREVSPVQENRVSDVRSTGRHQPAMPARPTRLTAVHQQRADLLATFELHPIRSLDTTILRTMEWEEPVLNHIRNIGWEFLLYPHPQIYPTRAIEFIASVSLKEIESENEGEPPTYMVHFWMNGGYHSVSLEEFNVQAGFVSRQDVLQLQSAMRKKPDWLHTQDMWSEITGGDDFHPGIKGSRLAYPLRICHKLLTGTVHGRYKSPESITKPDLLALYCMQYRWKADPGYFFIKHIQAIGTRERGDAR</sequence>